<dbReference type="GO" id="GO:0008168">
    <property type="term" value="F:methyltransferase activity"/>
    <property type="evidence" value="ECO:0007669"/>
    <property type="project" value="UniProtKB-KW"/>
</dbReference>
<dbReference type="GO" id="GO:0032259">
    <property type="term" value="P:methylation"/>
    <property type="evidence" value="ECO:0007669"/>
    <property type="project" value="UniProtKB-KW"/>
</dbReference>
<evidence type="ECO:0000256" key="1">
    <source>
        <dbReference type="SAM" id="Coils"/>
    </source>
</evidence>
<sequence length="308" mass="35379">MAKYAVGDTFSNPFKVGKRIVTPFRKIGCISSVHKKITITWENGYSSDYTPDQLQAWNYSLEDETSVNNSAIATDFGKKQFWRSTSGLHPVPSSVYESIVSEDNRFIRCDNLPIHEQIELCNKRISQQQGRIKDLQHNCKSKKEKDKAIAISQTIIDEENQRIEKLNLMPNIERTQESEPIVLCPSCRLQHIYLSGGCGICGLEPEIHQETKPKKQPKGCLYSYIERKKLKDGSVIEYPRVEAGERDPDNPLHWRWGFNWEEKINNKWKGRSIGSIPPDLILDIKLMQLDGASLEEIIKFIKLSKSKK</sequence>
<proteinExistence type="predicted"/>
<protein>
    <submittedName>
        <fullName evidence="2">C-5 cytosine-specific DNA methylase</fullName>
    </submittedName>
</protein>
<dbReference type="RefSeq" id="WP_103127042.1">
    <property type="nucleotide sequence ID" value="NZ_DF978466.1"/>
</dbReference>
<keyword evidence="3" id="KW-1185">Reference proteome</keyword>
<keyword evidence="2" id="KW-0808">Transferase</keyword>
<reference evidence="3" key="1">
    <citation type="journal article" date="2018" name="Genome Announc.">
        <title>Draft Genome Sequence of the Nitrogen-Fixing and Hormogonia-Inducing Cyanobacterium Nostoc cycadae Strain WK-1, Isolated from the Coralloid Roots of Cycas revoluta.</title>
        <authorList>
            <person name="Kanesaki Y."/>
            <person name="Hirose M."/>
            <person name="Hirose Y."/>
            <person name="Fujisawa T."/>
            <person name="Nakamura Y."/>
            <person name="Watanabe S."/>
            <person name="Matsunaga S."/>
            <person name="Uchida H."/>
            <person name="Murakami A."/>
        </authorList>
    </citation>
    <scope>NUCLEOTIDE SEQUENCE [LARGE SCALE GENOMIC DNA]</scope>
    <source>
        <strain evidence="3">WK-1</strain>
    </source>
</reference>
<accession>A0A2H6LRA0</accession>
<feature type="coiled-coil region" evidence="1">
    <location>
        <begin position="118"/>
        <end position="145"/>
    </location>
</feature>
<keyword evidence="1" id="KW-0175">Coiled coil</keyword>
<dbReference type="Proteomes" id="UP000236527">
    <property type="component" value="Unassembled WGS sequence"/>
</dbReference>
<dbReference type="EMBL" id="BDGE01000127">
    <property type="protein sequence ID" value="GBE95730.1"/>
    <property type="molecule type" value="Genomic_DNA"/>
</dbReference>
<comment type="caution">
    <text evidence="2">The sequence shown here is derived from an EMBL/GenBank/DDBJ whole genome shotgun (WGS) entry which is preliminary data.</text>
</comment>
<keyword evidence="2" id="KW-0489">Methyltransferase</keyword>
<name>A0A2H6LRA0_9NOSO</name>
<gene>
    <name evidence="2" type="ORF">NCWK1_5518</name>
</gene>
<evidence type="ECO:0000313" key="2">
    <source>
        <dbReference type="EMBL" id="GBE95730.1"/>
    </source>
</evidence>
<evidence type="ECO:0000313" key="3">
    <source>
        <dbReference type="Proteomes" id="UP000236527"/>
    </source>
</evidence>
<organism evidence="2 3">
    <name type="scientific">Nostoc cycadae WK-1</name>
    <dbReference type="NCBI Taxonomy" id="1861711"/>
    <lineage>
        <taxon>Bacteria</taxon>
        <taxon>Bacillati</taxon>
        <taxon>Cyanobacteriota</taxon>
        <taxon>Cyanophyceae</taxon>
        <taxon>Nostocales</taxon>
        <taxon>Nostocaceae</taxon>
        <taxon>Nostoc</taxon>
    </lineage>
</organism>
<dbReference type="AlphaFoldDB" id="A0A2H6LRA0"/>